<evidence type="ECO:0000313" key="1">
    <source>
        <dbReference type="EMBL" id="WIV60675.1"/>
    </source>
</evidence>
<dbReference type="RefSeq" id="WP_285458273.1">
    <property type="nucleotide sequence ID" value="NZ_CP127173.1"/>
</dbReference>
<keyword evidence="2" id="KW-1185">Reference proteome</keyword>
<organism evidence="1 2">
    <name type="scientific">Amycolatopsis nalaikhensis</name>
    <dbReference type="NCBI Taxonomy" id="715472"/>
    <lineage>
        <taxon>Bacteria</taxon>
        <taxon>Bacillati</taxon>
        <taxon>Actinomycetota</taxon>
        <taxon>Actinomycetes</taxon>
        <taxon>Pseudonocardiales</taxon>
        <taxon>Pseudonocardiaceae</taxon>
        <taxon>Amycolatopsis</taxon>
    </lineage>
</organism>
<evidence type="ECO:0000313" key="2">
    <source>
        <dbReference type="Proteomes" id="UP001227101"/>
    </source>
</evidence>
<gene>
    <name evidence="1" type="ORF">QP939_19715</name>
</gene>
<accession>A0ABY8XY70</accession>
<proteinExistence type="predicted"/>
<dbReference type="SUPFAM" id="SSF47413">
    <property type="entry name" value="lambda repressor-like DNA-binding domains"/>
    <property type="match status" value="1"/>
</dbReference>
<sequence>MNGPHVPQCPTTVEVDVVPETLLAAQRDMTARNPGNSTDVLQWIEFHRYNAEMFRLAGERLADLGRTPLDDNWPHWCFTLQTEAVQKYVRRLAAETKQLLREHRLPPGLLPGVEYIPLLPPQRFGDWLRDTCTIAGVDLDTVAERTGLPAPFLEKVLHGHEPMRSLEDVAAVADALRVDRAIAAVIAMRDFREGRNGWSDATQQ</sequence>
<name>A0ABY8XY70_9PSEU</name>
<dbReference type="Proteomes" id="UP001227101">
    <property type="component" value="Chromosome"/>
</dbReference>
<dbReference type="EMBL" id="CP127173">
    <property type="protein sequence ID" value="WIV60675.1"/>
    <property type="molecule type" value="Genomic_DNA"/>
</dbReference>
<protein>
    <submittedName>
        <fullName evidence="1">Helix-turn-helix transcriptional regulator</fullName>
    </submittedName>
</protein>
<reference evidence="1 2" key="1">
    <citation type="submission" date="2023-06" db="EMBL/GenBank/DDBJ databases">
        <authorList>
            <person name="Oyuntsetseg B."/>
            <person name="Kim S.B."/>
        </authorList>
    </citation>
    <scope>NUCLEOTIDE SEQUENCE [LARGE SCALE GENOMIC DNA]</scope>
    <source>
        <strain evidence="1 2">2-2</strain>
    </source>
</reference>
<dbReference type="InterPro" id="IPR010982">
    <property type="entry name" value="Lambda_DNA-bd_dom_sf"/>
</dbReference>